<gene>
    <name evidence="1" type="ORF">FU839_12665</name>
</gene>
<protein>
    <recommendedName>
        <fullName evidence="3">DUF4926 domain-containing protein</fullName>
    </recommendedName>
</protein>
<dbReference type="Proteomes" id="UP000321814">
    <property type="component" value="Unassembled WGS sequence"/>
</dbReference>
<sequence>MTKPLWTIGLDVIVTDSTSECYGQVGHIVRISSPGNSVRLSVDFEGNVFGFDQDDIEVALI</sequence>
<organism evidence="1 2">
    <name type="scientific">Rheinheimera tangshanensis</name>
    <dbReference type="NCBI Taxonomy" id="400153"/>
    <lineage>
        <taxon>Bacteria</taxon>
        <taxon>Pseudomonadati</taxon>
        <taxon>Pseudomonadota</taxon>
        <taxon>Gammaproteobacteria</taxon>
        <taxon>Chromatiales</taxon>
        <taxon>Chromatiaceae</taxon>
        <taxon>Rheinheimera</taxon>
    </lineage>
</organism>
<name>A0A5C8LTA7_9GAMM</name>
<evidence type="ECO:0000313" key="2">
    <source>
        <dbReference type="Proteomes" id="UP000321814"/>
    </source>
</evidence>
<dbReference type="OrthoDB" id="5772025at2"/>
<dbReference type="RefSeq" id="WP_053425008.1">
    <property type="nucleotide sequence ID" value="NZ_BAAAGC010000005.1"/>
</dbReference>
<accession>A0A5C8LTA7</accession>
<evidence type="ECO:0008006" key="3">
    <source>
        <dbReference type="Google" id="ProtNLM"/>
    </source>
</evidence>
<evidence type="ECO:0000313" key="1">
    <source>
        <dbReference type="EMBL" id="TXK79917.1"/>
    </source>
</evidence>
<keyword evidence="2" id="KW-1185">Reference proteome</keyword>
<dbReference type="AlphaFoldDB" id="A0A5C8LTA7"/>
<dbReference type="EMBL" id="VRLR01000008">
    <property type="protein sequence ID" value="TXK79917.1"/>
    <property type="molecule type" value="Genomic_DNA"/>
</dbReference>
<proteinExistence type="predicted"/>
<reference evidence="1 2" key="1">
    <citation type="submission" date="2019-08" db="EMBL/GenBank/DDBJ databases">
        <title>Draft genome analysis of Rheinheimera tangshanensis isolated from the roots of fresh rice plants (Oryza sativa).</title>
        <authorList>
            <person name="Yu Q."/>
            <person name="Qi Y."/>
            <person name="Zhang H."/>
            <person name="Pu J."/>
        </authorList>
    </citation>
    <scope>NUCLEOTIDE SEQUENCE [LARGE SCALE GENOMIC DNA]</scope>
    <source>
        <strain evidence="1 2">JA3-B52</strain>
    </source>
</reference>
<comment type="caution">
    <text evidence="1">The sequence shown here is derived from an EMBL/GenBank/DDBJ whole genome shotgun (WGS) entry which is preliminary data.</text>
</comment>